<name>A0ACB8F5L5_9SAUR</name>
<evidence type="ECO:0000313" key="1">
    <source>
        <dbReference type="EMBL" id="KAH8000359.1"/>
    </source>
</evidence>
<organism evidence="1 2">
    <name type="scientific">Sphaerodactylus townsendi</name>
    <dbReference type="NCBI Taxonomy" id="933632"/>
    <lineage>
        <taxon>Eukaryota</taxon>
        <taxon>Metazoa</taxon>
        <taxon>Chordata</taxon>
        <taxon>Craniata</taxon>
        <taxon>Vertebrata</taxon>
        <taxon>Euteleostomi</taxon>
        <taxon>Lepidosauria</taxon>
        <taxon>Squamata</taxon>
        <taxon>Bifurcata</taxon>
        <taxon>Gekkota</taxon>
        <taxon>Sphaerodactylidae</taxon>
        <taxon>Sphaerodactylus</taxon>
    </lineage>
</organism>
<accession>A0ACB8F5L5</accession>
<gene>
    <name evidence="1" type="ORF">K3G42_024632</name>
</gene>
<evidence type="ECO:0000313" key="2">
    <source>
        <dbReference type="Proteomes" id="UP000827872"/>
    </source>
</evidence>
<reference evidence="1" key="1">
    <citation type="submission" date="2021-08" db="EMBL/GenBank/DDBJ databases">
        <title>The first chromosome-level gecko genome reveals the dynamic sex chromosomes of Neotropical dwarf geckos (Sphaerodactylidae: Sphaerodactylus).</title>
        <authorList>
            <person name="Pinto B.J."/>
            <person name="Keating S.E."/>
            <person name="Gamble T."/>
        </authorList>
    </citation>
    <scope>NUCLEOTIDE SEQUENCE</scope>
    <source>
        <strain evidence="1">TG3544</strain>
    </source>
</reference>
<comment type="caution">
    <text evidence="1">The sequence shown here is derived from an EMBL/GenBank/DDBJ whole genome shotgun (WGS) entry which is preliminary data.</text>
</comment>
<keyword evidence="2" id="KW-1185">Reference proteome</keyword>
<dbReference type="EMBL" id="CM037618">
    <property type="protein sequence ID" value="KAH8000359.1"/>
    <property type="molecule type" value="Genomic_DNA"/>
</dbReference>
<protein>
    <submittedName>
        <fullName evidence="1">Uncharacterized protein</fullName>
    </submittedName>
</protein>
<sequence>MVGPKQGQGRERSSPTKALVTVPPLPSAPEPPSPEQGPSDEARPSRKPATKSNASPLQGLQKSLGQQSPGEDVSTMRHAGAWRAVKLVTKDDMDLKGS</sequence>
<dbReference type="Proteomes" id="UP000827872">
    <property type="component" value="Linkage Group LG05"/>
</dbReference>
<proteinExistence type="predicted"/>